<evidence type="ECO:0000256" key="2">
    <source>
        <dbReference type="ARBA" id="ARBA00022525"/>
    </source>
</evidence>
<keyword evidence="4" id="KW-0712">Selenocysteine</keyword>
<evidence type="ECO:0000313" key="10">
    <source>
        <dbReference type="Proteomes" id="UP000700334"/>
    </source>
</evidence>
<feature type="non-terminal residue" evidence="9">
    <location>
        <position position="387"/>
    </location>
</feature>
<dbReference type="GO" id="GO:0005576">
    <property type="term" value="C:extracellular region"/>
    <property type="evidence" value="ECO:0007669"/>
    <property type="project" value="UniProtKB-SubCell"/>
</dbReference>
<comment type="subcellular location">
    <subcellularLocation>
        <location evidence="1">Secreted</location>
    </subcellularLocation>
</comment>
<dbReference type="Proteomes" id="UP000700334">
    <property type="component" value="Unassembled WGS sequence"/>
</dbReference>
<dbReference type="GO" id="GO:0001887">
    <property type="term" value="P:selenium compound metabolic process"/>
    <property type="evidence" value="ECO:0007669"/>
    <property type="project" value="TreeGrafter"/>
</dbReference>
<protein>
    <submittedName>
        <fullName evidence="9">Selenoprotein P</fullName>
    </submittedName>
</protein>
<keyword evidence="3" id="KW-0732">Signal</keyword>
<feature type="non-terminal residue" evidence="9">
    <location>
        <position position="1"/>
    </location>
</feature>
<evidence type="ECO:0000256" key="3">
    <source>
        <dbReference type="ARBA" id="ARBA00022729"/>
    </source>
</evidence>
<organism evidence="9 10">
    <name type="scientific">Galemys pyrenaicus</name>
    <name type="common">Iberian desman</name>
    <name type="synonym">Pyrenean desman</name>
    <dbReference type="NCBI Taxonomy" id="202257"/>
    <lineage>
        <taxon>Eukaryota</taxon>
        <taxon>Metazoa</taxon>
        <taxon>Chordata</taxon>
        <taxon>Craniata</taxon>
        <taxon>Vertebrata</taxon>
        <taxon>Euteleostomi</taxon>
        <taxon>Mammalia</taxon>
        <taxon>Eutheria</taxon>
        <taxon>Laurasiatheria</taxon>
        <taxon>Eulipotyphla</taxon>
        <taxon>Talpidae</taxon>
        <taxon>Galemys</taxon>
    </lineage>
</organism>
<name>A0A8J6ADN7_GALPY</name>
<dbReference type="PANTHER" id="PTHR10105">
    <property type="entry name" value="SELENOPROTEIN P"/>
    <property type="match status" value="1"/>
</dbReference>
<evidence type="ECO:0000256" key="5">
    <source>
        <dbReference type="ARBA" id="ARBA00023180"/>
    </source>
</evidence>
<proteinExistence type="predicted"/>
<evidence type="ECO:0000256" key="7">
    <source>
        <dbReference type="SAM" id="Phobius"/>
    </source>
</evidence>
<comment type="caution">
    <text evidence="9">The sequence shown here is derived from an EMBL/GenBank/DDBJ whole genome shotgun (WGS) entry which is preliminary data.</text>
</comment>
<feature type="transmembrane region" description="Helical" evidence="7">
    <location>
        <begin position="249"/>
        <end position="271"/>
    </location>
</feature>
<keyword evidence="10" id="KW-1185">Reference proteome</keyword>
<keyword evidence="7" id="KW-1133">Transmembrane helix</keyword>
<dbReference type="InterPro" id="IPR007671">
    <property type="entry name" value="Selenoprotein-P_N"/>
</dbReference>
<dbReference type="AlphaFoldDB" id="A0A8J6ADN7"/>
<keyword evidence="7" id="KW-0812">Transmembrane</keyword>
<dbReference type="EMBL" id="JAGFMF010011622">
    <property type="protein sequence ID" value="KAG8518863.1"/>
    <property type="molecule type" value="Genomic_DNA"/>
</dbReference>
<dbReference type="InterPro" id="IPR037941">
    <property type="entry name" value="SeP"/>
</dbReference>
<keyword evidence="5" id="KW-0325">Glycoprotein</keyword>
<keyword evidence="2" id="KW-0964">Secreted</keyword>
<feature type="domain" description="Selenoprotein P N-terminal" evidence="8">
    <location>
        <begin position="85"/>
        <end position="230"/>
    </location>
</feature>
<evidence type="ECO:0000256" key="4">
    <source>
        <dbReference type="ARBA" id="ARBA00022933"/>
    </source>
</evidence>
<feature type="region of interest" description="Disordered" evidence="6">
    <location>
        <begin position="352"/>
        <end position="387"/>
    </location>
</feature>
<evidence type="ECO:0000259" key="8">
    <source>
        <dbReference type="Pfam" id="PF04592"/>
    </source>
</evidence>
<dbReference type="PANTHER" id="PTHR10105:SF3">
    <property type="entry name" value="SELENOPROTEIN P"/>
    <property type="match status" value="1"/>
</dbReference>
<evidence type="ECO:0000256" key="1">
    <source>
        <dbReference type="ARBA" id="ARBA00004613"/>
    </source>
</evidence>
<accession>A0A8J6ADN7</accession>
<evidence type="ECO:0000313" key="9">
    <source>
        <dbReference type="EMBL" id="KAG8518863.1"/>
    </source>
</evidence>
<sequence length="387" mass="43926">SRCCSVYKSTVRVSAELWTAVEDEVNKRTYKYLRIQRCFCGAAELSREKGAGSLAGVVTTPAMWRSLGLALALCLLPCGGTESQGQSSFCKQPPPWSIKDEDPMLNSNGSVTVASRLEDLRVKLEKEGYSNISYVIVNHQGIDSQVKYMHLKNQVSKHIPVYQQEENQTDVWSLLNGNKDDFLIYDRCGRLVQHLGLPFSFLTFPYVEEAIKSAYCEEKCGNCSLMMKSSAKINLWLLWKKQLRLRSHIITAITTIITIILGTTSCVSRIISFQRISNQMGQFLQSRMLRNIITNTSTRVNKERVTQRTEIRQSFYKRSSDERDGLQSPDSVRNTSLLYVADRDFGQRKMSLNPDSDVCLPLPDRQVSSSPRPQKLALTEAEKIRQK</sequence>
<evidence type="ECO:0000256" key="6">
    <source>
        <dbReference type="SAM" id="MobiDB-lite"/>
    </source>
</evidence>
<gene>
    <name evidence="9" type="ORF">J0S82_018767</name>
</gene>
<keyword evidence="7" id="KW-0472">Membrane</keyword>
<dbReference type="Pfam" id="PF04592">
    <property type="entry name" value="SelP_N"/>
    <property type="match status" value="1"/>
</dbReference>
<dbReference type="OrthoDB" id="6134775at2759"/>
<reference evidence="9" key="1">
    <citation type="journal article" date="2021" name="Evol. Appl.">
        <title>The genome of the Pyrenean desman and the effects of bottlenecks and inbreeding on the genomic landscape of an endangered species.</title>
        <authorList>
            <person name="Escoda L."/>
            <person name="Castresana J."/>
        </authorList>
    </citation>
    <scope>NUCLEOTIDE SEQUENCE</scope>
    <source>
        <strain evidence="9">IBE-C5619</strain>
    </source>
</reference>
<dbReference type="GO" id="GO:0008430">
    <property type="term" value="F:selenium binding"/>
    <property type="evidence" value="ECO:0007669"/>
    <property type="project" value="InterPro"/>
</dbReference>